<evidence type="ECO:0000313" key="5">
    <source>
        <dbReference type="EMBL" id="OMJ12832.1"/>
    </source>
</evidence>
<dbReference type="Gene3D" id="3.90.470.10">
    <property type="entry name" value="Ribosomal protein L22/L17"/>
    <property type="match status" value="1"/>
</dbReference>
<dbReference type="InterPro" id="IPR047867">
    <property type="entry name" value="Ribosomal_uL22_bac/org-type"/>
</dbReference>
<dbReference type="SUPFAM" id="SSF54843">
    <property type="entry name" value="Ribosomal protein L22"/>
    <property type="match status" value="1"/>
</dbReference>
<keyword evidence="3 4" id="KW-0687">Ribonucleoprotein</keyword>
<organism evidence="5 6">
    <name type="scientific">Smittium culicis</name>
    <dbReference type="NCBI Taxonomy" id="133412"/>
    <lineage>
        <taxon>Eukaryota</taxon>
        <taxon>Fungi</taxon>
        <taxon>Fungi incertae sedis</taxon>
        <taxon>Zoopagomycota</taxon>
        <taxon>Kickxellomycotina</taxon>
        <taxon>Harpellomycetes</taxon>
        <taxon>Harpellales</taxon>
        <taxon>Legeriomycetaceae</taxon>
        <taxon>Smittium</taxon>
    </lineage>
</organism>
<reference evidence="5 6" key="1">
    <citation type="submission" date="2017-01" db="EMBL/GenBank/DDBJ databases">
        <authorList>
            <person name="Mah S.A."/>
            <person name="Swanson W.J."/>
            <person name="Moy G.W."/>
            <person name="Vacquier V.D."/>
        </authorList>
    </citation>
    <scope>NUCLEOTIDE SEQUENCE [LARGE SCALE GENOMIC DNA]</scope>
    <source>
        <strain evidence="5 6">GSMNP</strain>
    </source>
</reference>
<dbReference type="OrthoDB" id="416470at2759"/>
<evidence type="ECO:0000256" key="3">
    <source>
        <dbReference type="ARBA" id="ARBA00023274"/>
    </source>
</evidence>
<comment type="caution">
    <text evidence="5">The sequence shown here is derived from an EMBL/GenBank/DDBJ whole genome shotgun (WGS) entry which is preliminary data.</text>
</comment>
<proteinExistence type="inferred from homology"/>
<name>A0A1R1XDY6_9FUNG</name>
<dbReference type="Proteomes" id="UP000187283">
    <property type="component" value="Unassembled WGS sequence"/>
</dbReference>
<keyword evidence="2 4" id="KW-0689">Ribosomal protein</keyword>
<evidence type="ECO:0000256" key="4">
    <source>
        <dbReference type="RuleBase" id="RU004005"/>
    </source>
</evidence>
<gene>
    <name evidence="5" type="ORF">AYI70_g8874</name>
</gene>
<evidence type="ECO:0000256" key="1">
    <source>
        <dbReference type="ARBA" id="ARBA00009451"/>
    </source>
</evidence>
<sequence length="241" mass="27902">MNLANQIFNAGALKSLLFRSSAPTSLIAAKNFHTISKLQKNEKSEEPSFPKTAASSLFDQASFDLKKKIFSKDEVVEKDLMEKTYRYSTSNFKTSPRKLRFISKQIVGLNVQDAINQLEFSPKRAAKKILHTVAFARKNAIYQKLMNPEQMYVKEAWVGKGRFIKRLDYKARGRFGVIHHPTAHMKFVLGEKEKVPVVDPEAPRDNGKKRKTKGFNEYTKFVWKPLMENKPIYNCKPYYNW</sequence>
<keyword evidence="6" id="KW-1185">Reference proteome</keyword>
<dbReference type="GO" id="GO:0005762">
    <property type="term" value="C:mitochondrial large ribosomal subunit"/>
    <property type="evidence" value="ECO:0007669"/>
    <property type="project" value="TreeGrafter"/>
</dbReference>
<evidence type="ECO:0000313" key="6">
    <source>
        <dbReference type="Proteomes" id="UP000187283"/>
    </source>
</evidence>
<dbReference type="InterPro" id="IPR001063">
    <property type="entry name" value="Ribosomal_uL22"/>
</dbReference>
<accession>A0A1R1XDY6</accession>
<dbReference type="GO" id="GO:0006412">
    <property type="term" value="P:translation"/>
    <property type="evidence" value="ECO:0007669"/>
    <property type="project" value="InterPro"/>
</dbReference>
<comment type="similarity">
    <text evidence="1 4">Belongs to the universal ribosomal protein uL22 family.</text>
</comment>
<dbReference type="PANTHER" id="PTHR13501:SF8">
    <property type="entry name" value="LARGE RIBOSOMAL SUBUNIT PROTEIN UL22M"/>
    <property type="match status" value="1"/>
</dbReference>
<dbReference type="EMBL" id="LSSN01003776">
    <property type="protein sequence ID" value="OMJ12832.1"/>
    <property type="molecule type" value="Genomic_DNA"/>
</dbReference>
<dbReference type="Pfam" id="PF00237">
    <property type="entry name" value="Ribosomal_L22"/>
    <property type="match status" value="1"/>
</dbReference>
<dbReference type="GO" id="GO:0003735">
    <property type="term" value="F:structural constituent of ribosome"/>
    <property type="evidence" value="ECO:0007669"/>
    <property type="project" value="InterPro"/>
</dbReference>
<dbReference type="STRING" id="133412.A0A1R1XDY6"/>
<evidence type="ECO:0000256" key="2">
    <source>
        <dbReference type="ARBA" id="ARBA00022980"/>
    </source>
</evidence>
<dbReference type="PANTHER" id="PTHR13501">
    <property type="entry name" value="CHLOROPLAST 50S RIBOSOMAL PROTEIN L22-RELATED"/>
    <property type="match status" value="1"/>
</dbReference>
<protein>
    <submittedName>
        <fullName evidence="5">50S ribosomal protein L22</fullName>
    </submittedName>
</protein>
<dbReference type="AlphaFoldDB" id="A0A1R1XDY6"/>
<dbReference type="InterPro" id="IPR036394">
    <property type="entry name" value="Ribosomal_uL22_sf"/>
</dbReference>